<proteinExistence type="predicted"/>
<evidence type="ECO:0000256" key="1">
    <source>
        <dbReference type="SAM" id="SignalP"/>
    </source>
</evidence>
<accession>A0A090VXM8</accession>
<evidence type="ECO:0000313" key="3">
    <source>
        <dbReference type="Proteomes" id="UP000029646"/>
    </source>
</evidence>
<dbReference type="Proteomes" id="UP000029646">
    <property type="component" value="Unassembled WGS sequence"/>
</dbReference>
<dbReference type="EMBL" id="BBNS01000001">
    <property type="protein sequence ID" value="GAL69480.1"/>
    <property type="molecule type" value="Genomic_DNA"/>
</dbReference>
<keyword evidence="2" id="KW-0675">Receptor</keyword>
<protein>
    <submittedName>
        <fullName evidence="2">Ferrichrome-iron receptor</fullName>
    </submittedName>
</protein>
<dbReference type="InterPro" id="IPR008969">
    <property type="entry name" value="CarboxyPept-like_regulatory"/>
</dbReference>
<comment type="caution">
    <text evidence="2">The sequence shown here is derived from an EMBL/GenBank/DDBJ whole genome shotgun (WGS) entry which is preliminary data.</text>
</comment>
<name>A0A090VXM8_9FLAO</name>
<sequence>MKNLLPILTLFLILHSAIAQTNSVTGTVVDHNNTPIFGANVSIINTTKGTQTNENGVFEISNISDGNYTLSISFIGYRTKEVSFLFQTKTMCI</sequence>
<feature type="signal peptide" evidence="1">
    <location>
        <begin position="1"/>
        <end position="21"/>
    </location>
</feature>
<dbReference type="SUPFAM" id="SSF49464">
    <property type="entry name" value="Carboxypeptidase regulatory domain-like"/>
    <property type="match status" value="1"/>
</dbReference>
<gene>
    <name evidence="2" type="ORF">JCM19302_4209</name>
</gene>
<reference evidence="2 3" key="1">
    <citation type="journal article" date="2014" name="Genome Announc.">
        <title>Draft Genome Sequence of Marine Flavobacterium Jejuia pallidilutea Strain 11shimoA1 and Pigmentation Mutants.</title>
        <authorList>
            <person name="Takatani N."/>
            <person name="Nakanishi M."/>
            <person name="Meirelles P."/>
            <person name="Mino S."/>
            <person name="Suda W."/>
            <person name="Oshima K."/>
            <person name="Hattori M."/>
            <person name="Ohkuma M."/>
            <person name="Hosokawa M."/>
            <person name="Miyashita K."/>
            <person name="Thompson F.L."/>
            <person name="Niwa A."/>
            <person name="Sawabe T."/>
            <person name="Sawabe T."/>
        </authorList>
    </citation>
    <scope>NUCLEOTIDE SEQUENCE [LARGE SCALE GENOMIC DNA]</scope>
    <source>
        <strain evidence="3">JCM19302</strain>
    </source>
</reference>
<dbReference type="Pfam" id="PF13715">
    <property type="entry name" value="CarbopepD_reg_2"/>
    <property type="match status" value="1"/>
</dbReference>
<dbReference type="AlphaFoldDB" id="A0A090VXM8"/>
<evidence type="ECO:0000313" key="2">
    <source>
        <dbReference type="EMBL" id="GAL69480.1"/>
    </source>
</evidence>
<dbReference type="RefSeq" id="WP_369385139.1">
    <property type="nucleotide sequence ID" value="NZ_BBNS01000001.1"/>
</dbReference>
<keyword evidence="1" id="KW-0732">Signal</keyword>
<organism evidence="2 3">
    <name type="scientific">Jejuia pallidilutea</name>
    <dbReference type="NCBI Taxonomy" id="504487"/>
    <lineage>
        <taxon>Bacteria</taxon>
        <taxon>Pseudomonadati</taxon>
        <taxon>Bacteroidota</taxon>
        <taxon>Flavobacteriia</taxon>
        <taxon>Flavobacteriales</taxon>
        <taxon>Flavobacteriaceae</taxon>
        <taxon>Jejuia</taxon>
    </lineage>
</organism>
<dbReference type="Gene3D" id="2.60.40.1120">
    <property type="entry name" value="Carboxypeptidase-like, regulatory domain"/>
    <property type="match status" value="1"/>
</dbReference>
<feature type="chain" id="PRO_5001867377" evidence="1">
    <location>
        <begin position="22"/>
        <end position="93"/>
    </location>
</feature>